<comment type="caution">
    <text evidence="2">The sequence shown here is derived from an EMBL/GenBank/DDBJ whole genome shotgun (WGS) entry which is preliminary data.</text>
</comment>
<feature type="compositionally biased region" description="Basic residues" evidence="1">
    <location>
        <begin position="73"/>
        <end position="82"/>
    </location>
</feature>
<reference evidence="2" key="2">
    <citation type="submission" date="2021-08" db="EMBL/GenBank/DDBJ databases">
        <authorList>
            <person name="Eriksson T."/>
        </authorList>
    </citation>
    <scope>NUCLEOTIDE SEQUENCE</scope>
    <source>
        <strain evidence="2">Stoneville</strain>
        <tissue evidence="2">Whole head</tissue>
    </source>
</reference>
<organism evidence="2 3">
    <name type="scientific">Tenebrio molitor</name>
    <name type="common">Yellow mealworm beetle</name>
    <dbReference type="NCBI Taxonomy" id="7067"/>
    <lineage>
        <taxon>Eukaryota</taxon>
        <taxon>Metazoa</taxon>
        <taxon>Ecdysozoa</taxon>
        <taxon>Arthropoda</taxon>
        <taxon>Hexapoda</taxon>
        <taxon>Insecta</taxon>
        <taxon>Pterygota</taxon>
        <taxon>Neoptera</taxon>
        <taxon>Endopterygota</taxon>
        <taxon>Coleoptera</taxon>
        <taxon>Polyphaga</taxon>
        <taxon>Cucujiformia</taxon>
        <taxon>Tenebrionidae</taxon>
        <taxon>Tenebrio</taxon>
    </lineage>
</organism>
<accession>A0A8J6H5R4</accession>
<sequence length="208" mass="23146">MRCVRFGNRSNIEEPRARERGFNPCTAKLVDPGGLLLICPRRSTILFPTCAFVPRPTRRDALSQVTTDDAHHARTCRAGGRRRHDDGIKRSTLRRSAPPSERVTSTRRDSSLRGRLPRYRLLLVLQLLHACSIAFLRNDSGAPLRAVSLIAATDNSCLLCALGTQDVYCIEGRGNQPLRVGVSVVKSRMARSGPNYNKLSAVRLRMIN</sequence>
<keyword evidence="3" id="KW-1185">Reference proteome</keyword>
<proteinExistence type="predicted"/>
<protein>
    <submittedName>
        <fullName evidence="2">Uncharacterized protein</fullName>
    </submittedName>
</protein>
<name>A0A8J6H5R4_TENMO</name>
<reference evidence="2" key="1">
    <citation type="journal article" date="2020" name="J Insects Food Feed">
        <title>The yellow mealworm (Tenebrio molitor) genome: a resource for the emerging insects as food and feed industry.</title>
        <authorList>
            <person name="Eriksson T."/>
            <person name="Andere A."/>
            <person name="Kelstrup H."/>
            <person name="Emery V."/>
            <person name="Picard C."/>
        </authorList>
    </citation>
    <scope>NUCLEOTIDE SEQUENCE</scope>
    <source>
        <strain evidence="2">Stoneville</strain>
        <tissue evidence="2">Whole head</tissue>
    </source>
</reference>
<dbReference type="EMBL" id="JABDTM020028647">
    <property type="protein sequence ID" value="KAH0808605.1"/>
    <property type="molecule type" value="Genomic_DNA"/>
</dbReference>
<feature type="region of interest" description="Disordered" evidence="1">
    <location>
        <begin position="68"/>
        <end position="109"/>
    </location>
</feature>
<evidence type="ECO:0000256" key="1">
    <source>
        <dbReference type="SAM" id="MobiDB-lite"/>
    </source>
</evidence>
<gene>
    <name evidence="2" type="ORF">GEV33_014187</name>
</gene>
<evidence type="ECO:0000313" key="3">
    <source>
        <dbReference type="Proteomes" id="UP000719412"/>
    </source>
</evidence>
<dbReference type="Proteomes" id="UP000719412">
    <property type="component" value="Unassembled WGS sequence"/>
</dbReference>
<dbReference type="AlphaFoldDB" id="A0A8J6H5R4"/>
<evidence type="ECO:0000313" key="2">
    <source>
        <dbReference type="EMBL" id="KAH0808605.1"/>
    </source>
</evidence>